<dbReference type="InterPro" id="IPR001607">
    <property type="entry name" value="Znf_UBP"/>
</dbReference>
<evidence type="ECO:0000256" key="8">
    <source>
        <dbReference type="ARBA" id="ARBA00022807"/>
    </source>
</evidence>
<keyword evidence="4" id="KW-0479">Metal-binding</keyword>
<keyword evidence="6 15" id="KW-0833">Ubl conjugation pathway</keyword>
<evidence type="ECO:0000256" key="2">
    <source>
        <dbReference type="ARBA" id="ARBA00004123"/>
    </source>
</evidence>
<evidence type="ECO:0000256" key="4">
    <source>
        <dbReference type="ARBA" id="ARBA00022723"/>
    </source>
</evidence>
<evidence type="ECO:0000256" key="9">
    <source>
        <dbReference type="ARBA" id="ARBA00022833"/>
    </source>
</evidence>
<dbReference type="FunCoup" id="B3RMS5">
    <property type="interactions" value="2152"/>
</dbReference>
<dbReference type="InterPro" id="IPR028889">
    <property type="entry name" value="USP"/>
</dbReference>
<keyword evidence="10" id="KW-0805">Transcription regulation</keyword>
<dbReference type="PANTHER" id="PTHR21646">
    <property type="entry name" value="UBIQUITIN CARBOXYL-TERMINAL HYDROLASE"/>
    <property type="match status" value="1"/>
</dbReference>
<evidence type="ECO:0000256" key="10">
    <source>
        <dbReference type="ARBA" id="ARBA00023015"/>
    </source>
</evidence>
<comment type="similarity">
    <text evidence="13">Belongs to the peptidase C19 family. UBP8 subfamily.</text>
</comment>
<evidence type="ECO:0000256" key="13">
    <source>
        <dbReference type="ARBA" id="ARBA00038490"/>
    </source>
</evidence>
<keyword evidence="3 15" id="KW-0645">Protease</keyword>
<dbReference type="Gene3D" id="3.30.40.10">
    <property type="entry name" value="Zinc/RING finger domain, C3HC4 (zinc finger)"/>
    <property type="match status" value="1"/>
</dbReference>
<evidence type="ECO:0000256" key="15">
    <source>
        <dbReference type="RuleBase" id="RU366025"/>
    </source>
</evidence>
<evidence type="ECO:0000256" key="14">
    <source>
        <dbReference type="PROSITE-ProRule" id="PRU00502"/>
    </source>
</evidence>
<feature type="domain" description="UBP-type" evidence="17">
    <location>
        <begin position="2"/>
        <end position="122"/>
    </location>
</feature>
<dbReference type="Pfam" id="PF02148">
    <property type="entry name" value="zf-UBP"/>
    <property type="match status" value="1"/>
</dbReference>
<evidence type="ECO:0000256" key="12">
    <source>
        <dbReference type="ARBA" id="ARBA00023242"/>
    </source>
</evidence>
<dbReference type="SMART" id="SM00290">
    <property type="entry name" value="ZnF_UBP"/>
    <property type="match status" value="1"/>
</dbReference>
<evidence type="ECO:0000259" key="17">
    <source>
        <dbReference type="PROSITE" id="PS50271"/>
    </source>
</evidence>
<dbReference type="PROSITE" id="PS00973">
    <property type="entry name" value="USP_2"/>
    <property type="match status" value="1"/>
</dbReference>
<dbReference type="OrthoDB" id="47475at2759"/>
<dbReference type="GeneID" id="6750949"/>
<evidence type="ECO:0000313" key="18">
    <source>
        <dbReference type="EMBL" id="EDV27900.1"/>
    </source>
</evidence>
<gene>
    <name evidence="18" type="ORF">TRIADDRAFT_52906</name>
</gene>
<dbReference type="InParanoid" id="B3RMS5"/>
<sequence length="488" mass="55729">MATCAHVATLKNNQLLEQIRFISSQIITPTSQLPPNNDLKVILSQCHICKKYQKRLYACVQCVFVGCYDHSHIQHHAKVAKHQLAIDTLRGTLFCTECGKHIYDPDVENIHCQRMQLPSCKGHLKQVYKYNYWRPSAKEVQLLSRNNTRYKLSLKSKIGLKGLANLGNTCFMNSIVQALVHTPILRDYFLSDKHQCSHDNNNTCIACELASIFQKFYSVGSLPHIPNKLLYLIWTNARHMAGYVQQDAHEFLIAILNALHGHFKRELSSSFNEIIDNNCRCIVHQIFAGNMQSDVTCQKCGNTSTTIDPFFDISMDIGSLENERCDLSSASTVYETGANSSVTLLNCLDRFTHAETLDHAKLKCHRCHEYSRFEHSKKFGRKITTYVAFSDILDMKPYVSKLRINNGESGHADNQNAKSCSSSVRYCLFAVINHSGTLDSGHYTCYVRQPYNQWFECDDAKIRKATTKDVLSSEGYLLFYHRETLDYE</sequence>
<name>B3RMS5_TRIAD</name>
<dbReference type="PhylomeDB" id="B3RMS5"/>
<dbReference type="Gene3D" id="3.90.70.10">
    <property type="entry name" value="Cysteine proteinases"/>
    <property type="match status" value="1"/>
</dbReference>
<dbReference type="KEGG" id="tad:TRIADDRAFT_52906"/>
<evidence type="ECO:0000256" key="3">
    <source>
        <dbReference type="ARBA" id="ARBA00022670"/>
    </source>
</evidence>
<dbReference type="RefSeq" id="XP_002109734.1">
    <property type="nucleotide sequence ID" value="XM_002109698.1"/>
</dbReference>
<dbReference type="EC" id="3.4.19.12" evidence="15"/>
<dbReference type="GO" id="GO:0005634">
    <property type="term" value="C:nucleus"/>
    <property type="evidence" value="ECO:0007669"/>
    <property type="project" value="UniProtKB-SubCell"/>
</dbReference>
<dbReference type="Proteomes" id="UP000009022">
    <property type="component" value="Unassembled WGS sequence"/>
</dbReference>
<reference evidence="18 19" key="1">
    <citation type="journal article" date="2008" name="Nature">
        <title>The Trichoplax genome and the nature of placozoans.</title>
        <authorList>
            <person name="Srivastava M."/>
            <person name="Begovic E."/>
            <person name="Chapman J."/>
            <person name="Putnam N.H."/>
            <person name="Hellsten U."/>
            <person name="Kawashima T."/>
            <person name="Kuo A."/>
            <person name="Mitros T."/>
            <person name="Salamov A."/>
            <person name="Carpenter M.L."/>
            <person name="Signorovitch A.Y."/>
            <person name="Moreno M.A."/>
            <person name="Kamm K."/>
            <person name="Grimwood J."/>
            <person name="Schmutz J."/>
            <person name="Shapiro H."/>
            <person name="Grigoriev I.V."/>
            <person name="Buss L.W."/>
            <person name="Schierwater B."/>
            <person name="Dellaporta S.L."/>
            <person name="Rokhsar D.S."/>
        </authorList>
    </citation>
    <scope>NUCLEOTIDE SEQUENCE [LARGE SCALE GENOMIC DNA]</scope>
    <source>
        <strain evidence="18 19">Grell-BS-1999</strain>
    </source>
</reference>
<dbReference type="InterPro" id="IPR050185">
    <property type="entry name" value="Ub_carboxyl-term_hydrolase"/>
</dbReference>
<comment type="catalytic activity">
    <reaction evidence="1 15">
        <text>Thiol-dependent hydrolysis of ester, thioester, amide, peptide and isopeptide bonds formed by the C-terminal Gly of ubiquitin (a 76-residue protein attached to proteins as an intracellular targeting signal).</text>
        <dbReference type="EC" id="3.4.19.12"/>
    </reaction>
</comment>
<feature type="domain" description="USP" evidence="16">
    <location>
        <begin position="161"/>
        <end position="483"/>
    </location>
</feature>
<dbReference type="InterPro" id="IPR013083">
    <property type="entry name" value="Znf_RING/FYVE/PHD"/>
</dbReference>
<dbReference type="PROSITE" id="PS50271">
    <property type="entry name" value="ZF_UBP"/>
    <property type="match status" value="1"/>
</dbReference>
<dbReference type="InterPro" id="IPR018200">
    <property type="entry name" value="USP_CS"/>
</dbReference>
<dbReference type="SUPFAM" id="SSF54001">
    <property type="entry name" value="Cysteine proteinases"/>
    <property type="match status" value="1"/>
</dbReference>
<dbReference type="GO" id="GO:0016579">
    <property type="term" value="P:protein deubiquitination"/>
    <property type="evidence" value="ECO:0007669"/>
    <property type="project" value="InterPro"/>
</dbReference>
<evidence type="ECO:0000256" key="7">
    <source>
        <dbReference type="ARBA" id="ARBA00022801"/>
    </source>
</evidence>
<evidence type="ECO:0000256" key="1">
    <source>
        <dbReference type="ARBA" id="ARBA00000707"/>
    </source>
</evidence>
<dbReference type="STRING" id="10228.B3RMS5"/>
<evidence type="ECO:0000256" key="11">
    <source>
        <dbReference type="ARBA" id="ARBA00023163"/>
    </source>
</evidence>
<dbReference type="InterPro" id="IPR038765">
    <property type="entry name" value="Papain-like_cys_pep_sf"/>
</dbReference>
<protein>
    <recommendedName>
        <fullName evidence="15">Ubiquitin carboxyl-terminal hydrolase</fullName>
        <ecNumber evidence="15">3.4.19.12</ecNumber>
    </recommendedName>
</protein>
<organism evidence="18 19">
    <name type="scientific">Trichoplax adhaerens</name>
    <name type="common">Trichoplax reptans</name>
    <dbReference type="NCBI Taxonomy" id="10228"/>
    <lineage>
        <taxon>Eukaryota</taxon>
        <taxon>Metazoa</taxon>
        <taxon>Placozoa</taxon>
        <taxon>Uniplacotomia</taxon>
        <taxon>Trichoplacea</taxon>
        <taxon>Trichoplacidae</taxon>
        <taxon>Trichoplax</taxon>
    </lineage>
</organism>
<dbReference type="Pfam" id="PF00443">
    <property type="entry name" value="UCH"/>
    <property type="match status" value="1"/>
</dbReference>
<keyword evidence="7 15" id="KW-0378">Hydrolase</keyword>
<dbReference type="SUPFAM" id="SSF57850">
    <property type="entry name" value="RING/U-box"/>
    <property type="match status" value="1"/>
</dbReference>
<dbReference type="OMA" id="NVSCNCI"/>
<keyword evidence="12" id="KW-0539">Nucleus</keyword>
<keyword evidence="5 14" id="KW-0863">Zinc-finger</keyword>
<evidence type="ECO:0000313" key="19">
    <source>
        <dbReference type="Proteomes" id="UP000009022"/>
    </source>
</evidence>
<dbReference type="PROSITE" id="PS00972">
    <property type="entry name" value="USP_1"/>
    <property type="match status" value="1"/>
</dbReference>
<comment type="subcellular location">
    <subcellularLocation>
        <location evidence="2">Nucleus</location>
    </subcellularLocation>
</comment>
<accession>B3RMS5</accession>
<dbReference type="InterPro" id="IPR001394">
    <property type="entry name" value="Peptidase_C19_UCH"/>
</dbReference>
<dbReference type="GO" id="GO:0008270">
    <property type="term" value="F:zinc ion binding"/>
    <property type="evidence" value="ECO:0007669"/>
    <property type="project" value="UniProtKB-KW"/>
</dbReference>
<keyword evidence="11" id="KW-0804">Transcription</keyword>
<keyword evidence="9" id="KW-0862">Zinc</keyword>
<dbReference type="GO" id="GO:0006508">
    <property type="term" value="P:proteolysis"/>
    <property type="evidence" value="ECO:0007669"/>
    <property type="project" value="UniProtKB-KW"/>
</dbReference>
<dbReference type="HOGENOM" id="CLU_008279_11_0_1"/>
<dbReference type="PANTHER" id="PTHR21646:SF33">
    <property type="entry name" value="UBIQUITIN CARBOXYL-TERMINAL HYDROLASE 22"/>
    <property type="match status" value="1"/>
</dbReference>
<dbReference type="CTD" id="6750949"/>
<evidence type="ECO:0000256" key="5">
    <source>
        <dbReference type="ARBA" id="ARBA00022771"/>
    </source>
</evidence>
<proteinExistence type="inferred from homology"/>
<evidence type="ECO:0000256" key="6">
    <source>
        <dbReference type="ARBA" id="ARBA00022786"/>
    </source>
</evidence>
<dbReference type="PROSITE" id="PS50235">
    <property type="entry name" value="USP_3"/>
    <property type="match status" value="1"/>
</dbReference>
<dbReference type="AlphaFoldDB" id="B3RMS5"/>
<dbReference type="eggNOG" id="KOG1867">
    <property type="taxonomic scope" value="Eukaryota"/>
</dbReference>
<evidence type="ECO:0000259" key="16">
    <source>
        <dbReference type="PROSITE" id="PS50235"/>
    </source>
</evidence>
<keyword evidence="8 15" id="KW-0788">Thiol protease</keyword>
<keyword evidence="19" id="KW-1185">Reference proteome</keyword>
<dbReference type="GO" id="GO:0004843">
    <property type="term" value="F:cysteine-type deubiquitinase activity"/>
    <property type="evidence" value="ECO:0007669"/>
    <property type="project" value="UniProtKB-UniRule"/>
</dbReference>
<dbReference type="EMBL" id="DS985242">
    <property type="protein sequence ID" value="EDV27900.1"/>
    <property type="molecule type" value="Genomic_DNA"/>
</dbReference>